<keyword evidence="7" id="KW-0626">Porin</keyword>
<dbReference type="Pfam" id="PF13505">
    <property type="entry name" value="OMP_b-brl"/>
    <property type="match status" value="1"/>
</dbReference>
<proteinExistence type="predicted"/>
<evidence type="ECO:0000313" key="14">
    <source>
        <dbReference type="EMBL" id="NKF20818.1"/>
    </source>
</evidence>
<dbReference type="InterPro" id="IPR006690">
    <property type="entry name" value="OMPA-like_CS"/>
</dbReference>
<dbReference type="Proteomes" id="UP000653472">
    <property type="component" value="Unassembled WGS sequence"/>
</dbReference>
<feature type="compositionally biased region" description="Gly residues" evidence="11">
    <location>
        <begin position="404"/>
        <end position="413"/>
    </location>
</feature>
<feature type="region of interest" description="Disordered" evidence="11">
    <location>
        <begin position="401"/>
        <end position="449"/>
    </location>
</feature>
<gene>
    <name evidence="14" type="ORF">G7Y82_00720</name>
</gene>
<keyword evidence="4" id="KW-0812">Transmembrane</keyword>
<name>A0A969W6G4_9GAMM</name>
<dbReference type="PANTHER" id="PTHR30329:SF21">
    <property type="entry name" value="LIPOPROTEIN YIAD-RELATED"/>
    <property type="match status" value="1"/>
</dbReference>
<evidence type="ECO:0000256" key="3">
    <source>
        <dbReference type="ARBA" id="ARBA00022452"/>
    </source>
</evidence>
<dbReference type="SUPFAM" id="SSF103088">
    <property type="entry name" value="OmpA-like"/>
    <property type="match status" value="1"/>
</dbReference>
<dbReference type="PRINTS" id="PR01023">
    <property type="entry name" value="NAFLGMOTY"/>
</dbReference>
<evidence type="ECO:0000256" key="7">
    <source>
        <dbReference type="ARBA" id="ARBA00023114"/>
    </source>
</evidence>
<keyword evidence="8 10" id="KW-0472">Membrane</keyword>
<reference evidence="14" key="1">
    <citation type="submission" date="2020-03" db="EMBL/GenBank/DDBJ databases">
        <title>Solimonas marina sp. nov., isolated from deep seawater of the Pacific Ocean.</title>
        <authorList>
            <person name="Liu X."/>
            <person name="Lai Q."/>
            <person name="Sun F."/>
            <person name="Gai Y."/>
            <person name="Li G."/>
            <person name="Shao Z."/>
        </authorList>
    </citation>
    <scope>NUCLEOTIDE SEQUENCE</scope>
    <source>
        <strain evidence="14">C16B3</strain>
    </source>
</reference>
<dbReference type="GO" id="GO:0046930">
    <property type="term" value="C:pore complex"/>
    <property type="evidence" value="ECO:0007669"/>
    <property type="project" value="UniProtKB-KW"/>
</dbReference>
<evidence type="ECO:0000256" key="10">
    <source>
        <dbReference type="PROSITE-ProRule" id="PRU00473"/>
    </source>
</evidence>
<evidence type="ECO:0000256" key="5">
    <source>
        <dbReference type="ARBA" id="ARBA00022729"/>
    </source>
</evidence>
<dbReference type="GO" id="GO:0015288">
    <property type="term" value="F:porin activity"/>
    <property type="evidence" value="ECO:0007669"/>
    <property type="project" value="UniProtKB-KW"/>
</dbReference>
<evidence type="ECO:0000256" key="11">
    <source>
        <dbReference type="SAM" id="MobiDB-lite"/>
    </source>
</evidence>
<evidence type="ECO:0000259" key="13">
    <source>
        <dbReference type="PROSITE" id="PS51123"/>
    </source>
</evidence>
<dbReference type="RefSeq" id="WP_168146080.1">
    <property type="nucleotide sequence ID" value="NZ_JAAVXB010000001.1"/>
</dbReference>
<evidence type="ECO:0000256" key="1">
    <source>
        <dbReference type="ARBA" id="ARBA00004571"/>
    </source>
</evidence>
<evidence type="ECO:0000256" key="6">
    <source>
        <dbReference type="ARBA" id="ARBA00023065"/>
    </source>
</evidence>
<keyword evidence="5 12" id="KW-0732">Signal</keyword>
<keyword evidence="9" id="KW-0998">Cell outer membrane</keyword>
<dbReference type="PRINTS" id="PR01021">
    <property type="entry name" value="OMPADOMAIN"/>
</dbReference>
<dbReference type="InterPro" id="IPR006664">
    <property type="entry name" value="OMP_bac"/>
</dbReference>
<feature type="region of interest" description="Disordered" evidence="11">
    <location>
        <begin position="246"/>
        <end position="280"/>
    </location>
</feature>
<feature type="chain" id="PRO_5036733044" evidence="12">
    <location>
        <begin position="31"/>
        <end position="449"/>
    </location>
</feature>
<comment type="caution">
    <text evidence="14">The sequence shown here is derived from an EMBL/GenBank/DDBJ whole genome shotgun (WGS) entry which is preliminary data.</text>
</comment>
<sequence length="449" mass="48084">MRRAPVTSLAMRAAFAAAAVTPLVPLAAHADPGWYVGVEGGVSWQHAQEFNVYNYNVPLSDVPDGTRIGRAQLHPGWLGGLSFGYAFSNGLRSELELSYRRNEFKSLYRDDLGLLSSAGNTKDVDGNENLATAMANVWYDLLPNKRYHPYLGGGIGVARMAINDARWDNTELRDRYDTALAWQFGGGIAYDISPHWTASADYRYIKLSGGSSFDLLENQPDTHVEAGYQAQSAMLTLRYSFGAPTPPPVPPAPEPEPQVVPVVAPPPPPPPPKCEQPQPGQALSLDGCKVGDKLVLNGVNFDFDKARLTLNAKTLLDQVAAELKRHADIEVEVDGHTDSKGSDAYNMKLSEQRAKAVKAYLVDQGIDASRMTTRGYGETMPIADNGTDEGREKNRRVELKITAGGAGSGGDGGTSADAGGDPVAPPLTLSDGPRPPLAPADPLAEPATH</sequence>
<feature type="compositionally biased region" description="Low complexity" evidence="11">
    <location>
        <begin position="440"/>
        <end position="449"/>
    </location>
</feature>
<feature type="signal peptide" evidence="12">
    <location>
        <begin position="1"/>
        <end position="30"/>
    </location>
</feature>
<dbReference type="Gene3D" id="3.30.1330.60">
    <property type="entry name" value="OmpA-like domain"/>
    <property type="match status" value="1"/>
</dbReference>
<evidence type="ECO:0000313" key="15">
    <source>
        <dbReference type="Proteomes" id="UP000653472"/>
    </source>
</evidence>
<feature type="compositionally biased region" description="Pro residues" evidence="11">
    <location>
        <begin position="246"/>
        <end position="274"/>
    </location>
</feature>
<dbReference type="InterPro" id="IPR050330">
    <property type="entry name" value="Bact_OuterMem_StrucFunc"/>
</dbReference>
<keyword evidence="6" id="KW-0406">Ion transport</keyword>
<evidence type="ECO:0000256" key="9">
    <source>
        <dbReference type="ARBA" id="ARBA00023237"/>
    </source>
</evidence>
<dbReference type="Pfam" id="PF00691">
    <property type="entry name" value="OmpA"/>
    <property type="match status" value="1"/>
</dbReference>
<evidence type="ECO:0000256" key="12">
    <source>
        <dbReference type="SAM" id="SignalP"/>
    </source>
</evidence>
<protein>
    <submittedName>
        <fullName evidence="14">OmpA family protein</fullName>
    </submittedName>
</protein>
<evidence type="ECO:0000256" key="8">
    <source>
        <dbReference type="ARBA" id="ARBA00023136"/>
    </source>
</evidence>
<dbReference type="PANTHER" id="PTHR30329">
    <property type="entry name" value="STATOR ELEMENT OF FLAGELLAR MOTOR COMPLEX"/>
    <property type="match status" value="1"/>
</dbReference>
<dbReference type="InterPro" id="IPR027385">
    <property type="entry name" value="Beta-barrel_OMP"/>
</dbReference>
<feature type="domain" description="OmpA-like" evidence="13">
    <location>
        <begin position="290"/>
        <end position="405"/>
    </location>
</feature>
<dbReference type="PROSITE" id="PS01068">
    <property type="entry name" value="OMPA_1"/>
    <property type="match status" value="1"/>
</dbReference>
<dbReference type="CDD" id="cd07185">
    <property type="entry name" value="OmpA_C-like"/>
    <property type="match status" value="1"/>
</dbReference>
<dbReference type="GO" id="GO:0009279">
    <property type="term" value="C:cell outer membrane"/>
    <property type="evidence" value="ECO:0007669"/>
    <property type="project" value="UniProtKB-SubCell"/>
</dbReference>
<dbReference type="PROSITE" id="PS51123">
    <property type="entry name" value="OMPA_2"/>
    <property type="match status" value="1"/>
</dbReference>
<comment type="subcellular location">
    <subcellularLocation>
        <location evidence="1">Cell outer membrane</location>
        <topology evidence="1">Multi-pass membrane protein</topology>
    </subcellularLocation>
</comment>
<dbReference type="Gene3D" id="2.40.160.20">
    <property type="match status" value="1"/>
</dbReference>
<evidence type="ECO:0000256" key="4">
    <source>
        <dbReference type="ARBA" id="ARBA00022692"/>
    </source>
</evidence>
<dbReference type="InterPro" id="IPR036737">
    <property type="entry name" value="OmpA-like_sf"/>
</dbReference>
<accession>A0A969W6G4</accession>
<organism evidence="14 15">
    <name type="scientific">Solimonas marina</name>
    <dbReference type="NCBI Taxonomy" id="2714601"/>
    <lineage>
        <taxon>Bacteria</taxon>
        <taxon>Pseudomonadati</taxon>
        <taxon>Pseudomonadota</taxon>
        <taxon>Gammaproteobacteria</taxon>
        <taxon>Nevskiales</taxon>
        <taxon>Nevskiaceae</taxon>
        <taxon>Solimonas</taxon>
    </lineage>
</organism>
<keyword evidence="3" id="KW-1134">Transmembrane beta strand</keyword>
<dbReference type="InterPro" id="IPR011250">
    <property type="entry name" value="OMP/PagP_B-barrel"/>
</dbReference>
<keyword evidence="15" id="KW-1185">Reference proteome</keyword>
<dbReference type="InterPro" id="IPR006665">
    <property type="entry name" value="OmpA-like"/>
</dbReference>
<dbReference type="GO" id="GO:0006811">
    <property type="term" value="P:monoatomic ion transport"/>
    <property type="evidence" value="ECO:0007669"/>
    <property type="project" value="UniProtKB-KW"/>
</dbReference>
<dbReference type="AlphaFoldDB" id="A0A969W6G4"/>
<dbReference type="EMBL" id="JAAVXB010000001">
    <property type="protein sequence ID" value="NKF20818.1"/>
    <property type="molecule type" value="Genomic_DNA"/>
</dbReference>
<evidence type="ECO:0000256" key="2">
    <source>
        <dbReference type="ARBA" id="ARBA00022448"/>
    </source>
</evidence>
<dbReference type="SUPFAM" id="SSF56925">
    <property type="entry name" value="OMPA-like"/>
    <property type="match status" value="1"/>
</dbReference>
<keyword evidence="2" id="KW-0813">Transport</keyword>